<dbReference type="EMBL" id="GEDC01011850">
    <property type="protein sequence ID" value="JAS25448.1"/>
    <property type="molecule type" value="Transcribed_RNA"/>
</dbReference>
<feature type="compositionally biased region" description="Low complexity" evidence="1">
    <location>
        <begin position="1620"/>
        <end position="1638"/>
    </location>
</feature>
<feature type="compositionally biased region" description="Polar residues" evidence="1">
    <location>
        <begin position="1910"/>
        <end position="1931"/>
    </location>
</feature>
<feature type="compositionally biased region" description="Basic and acidic residues" evidence="1">
    <location>
        <begin position="1182"/>
        <end position="1201"/>
    </location>
</feature>
<evidence type="ECO:0000256" key="2">
    <source>
        <dbReference type="SAM" id="SignalP"/>
    </source>
</evidence>
<feature type="region of interest" description="Disordered" evidence="1">
    <location>
        <begin position="192"/>
        <end position="264"/>
    </location>
</feature>
<feature type="region of interest" description="Disordered" evidence="1">
    <location>
        <begin position="281"/>
        <end position="438"/>
    </location>
</feature>
<feature type="non-terminal residue" evidence="3">
    <location>
        <position position="1963"/>
    </location>
</feature>
<evidence type="ECO:0000256" key="1">
    <source>
        <dbReference type="SAM" id="MobiDB-lite"/>
    </source>
</evidence>
<proteinExistence type="predicted"/>
<feature type="region of interest" description="Disordered" evidence="1">
    <location>
        <begin position="942"/>
        <end position="982"/>
    </location>
</feature>
<sequence length="1963" mass="222639">MRRPSIVVLCVCVTAVHCQILYFAQPIPVIQRPRDVLVPRHGTVYSGESQEVTSYHQRDVIPTTESVLERSKPTHSVSEGTSRSRPTVGVIGLKYNFDDTWQPEKSLIAMSDEYIRQDNEKTQETTESYEDYRVKPLNVWQAKGSEIEKQLFGGVTETTAVPEYEKEHRSHPVDIQPSIEVWRAKQVSYPPQEYPSGYRTVSEETEEQPQYSEEESEESRSEEIPSPDYEPVYSTTASYASHESPSVESKENKPKYHSVNGRWLLNGGPILQNNFFDSKKESFQNWGGFDGGKNADSGQSYASDSGGASEEDSRYSSAERDVSDERKNASYKDKVPDSEEQKHSNEDEDKNTYENSEEDVSDDYGKKYKTESEEDSSNESGDDGSSPENYKPPPDLDEERERNRVSDHEHPRKIPTRLQYQGEGRWAKPHPDSGINLGWIPKQTYSQVRRYNTVKHLPRSAAIAAASTKEEILNAPRLREVVSHKKIQEVYQEEGYEDSAYDHGGYNKHGEKSEDKVKNYEFDHSKKLRIPTEEEGHTEHEKKLKSVDQGRSDAEESAQKKVENVKYPDVRGSWKSEKVTTNEKSMRFAGDDGRGGILTEKLAPKLESSIGKYIIIDGKTVPLVDQLNNVPETIIKHGDGVSYQRFYQPTIVNYAPSDDKYSGSKYNLDNALEGSAFISDTNSKPVKFSHAKEFKLKNQGKKIPIKFSKDRFNHNSVQPTLIPEGNTSYNEGETFSAKTINHTAELDSADKPIAEDYSSQNPSAFTSKKLSALSGGNIPANHKPEDENISPIVTPILFSKGRVTNENGSVEIRPNLWQKNLKSKNQVHEQNNHKYEGADTVGDWSIHDVAFKTFNDKVGDKWDKENLKNVKPHNGIHLVRRSNRKYQEIARNISGKSNVRGETSSPVWEDEQVDHLNARHPFLPKDDDGKPVELIFEVRTTERTRTTERPTPAPRREPVRVETEASATRAPSRRKPVTPVPFVTAPGDGYPYLSLKPIIDSGSIPDELLNRLNSNVYLAAVYNISRPLEDSESSAKRVEQLTVAHYSKQDNNPMYKPVPLSQQERISTIAEQLNRPTESVFKIDAGIDTTTHSTIQERIRRSARQESINIASGGTTTQITLDPEQYPFYTGAQSGGLSQYSALRYATNPKNIPKKTEGGIEFYESRDRLVQCEEPTPPKNVVPEREKDGEWSKDTQSKEPRIGGLGDKIQCLKAKYFGQDPLDNPFFKETVVDAPKVINIKKESKNIEDQLDLYMDIIGNINSNSGITEKTSHQVQKSLDNLINNQVLKRNIDNSSLGNYEKNIRNDQKGGENQILNTYTTVNPNLVYSSVTNTNSSLTPPKIIDFSNNQQTSPKEQWSPYLFGTGSQFSTQTDKPADNLYNSQTDNYVTIPVLVQTDQQSQTPYPNVYKPLKDYNRIKGLRPPLPNYRKIIRVPRLIQGYQPYNLIRTPKYPLSSFQTNPFITDYRINTDVNSFRQPLNAEYINNKKQNVHFQNNQTPKSTNLRPVKLITIDQFGRVFERPINSVASANKQQISVVGNSQGWTPLSFNNGFSELKTRKKRNADKNAAYINSKESKDLINLLLKNMTLLLQIREESAKDKSDSVGSGQRNVPARVTGFVSRHSPAYSSRYSSSNAIRDSNVESVSKDPSGRTKETTESTTRKAKVKFPKLNLNTRLVADINVKKNQTQSSSEFKQLITTTTTTTTTAPTTISTTRMYKPRRLSKKERPKPGKTVDVFAVLNRQISSTEKPLSLSEDVTETSEESSQKRNTKPRRLQHVEHHRFTKEEVFKKTYLPHSSEESDHPDIKGPIDRSDNEEEDLYPEGDMIHNETLVYIVDPQSGVGHWESMSYEKLEKPDFVKEFVEKEHAEEQTKGREKGKEKSDDVGRRKKTRGVKETAAEPTRSRKSRNRGGQSRTRNKVQVLSSLLQQVPPSRYPEQPAHNPELSRTRTHLNPKIILDPDKR</sequence>
<feature type="compositionally biased region" description="Basic residues" evidence="1">
    <location>
        <begin position="1768"/>
        <end position="1783"/>
    </location>
</feature>
<feature type="chain" id="PRO_5008581310" evidence="2">
    <location>
        <begin position="19"/>
        <end position="1963"/>
    </location>
</feature>
<feature type="compositionally biased region" description="Basic and acidic residues" evidence="1">
    <location>
        <begin position="1863"/>
        <end position="1886"/>
    </location>
</feature>
<feature type="compositionally biased region" description="Acidic residues" evidence="1">
    <location>
        <begin position="372"/>
        <end position="382"/>
    </location>
</feature>
<feature type="region of interest" description="Disordered" evidence="1">
    <location>
        <begin position="1597"/>
        <end position="1662"/>
    </location>
</feature>
<feature type="compositionally biased region" description="Acidic residues" evidence="1">
    <location>
        <begin position="203"/>
        <end position="217"/>
    </location>
</feature>
<feature type="compositionally biased region" description="Basic and acidic residues" evidence="1">
    <location>
        <begin position="399"/>
        <end position="412"/>
    </location>
</feature>
<feature type="compositionally biased region" description="Basic and acidic residues" evidence="1">
    <location>
        <begin position="311"/>
        <end position="345"/>
    </location>
</feature>
<protein>
    <submittedName>
        <fullName evidence="3">Uncharacterized protein</fullName>
    </submittedName>
</protein>
<feature type="region of interest" description="Disordered" evidence="1">
    <location>
        <begin position="1748"/>
        <end position="1820"/>
    </location>
</feature>
<evidence type="ECO:0000313" key="3">
    <source>
        <dbReference type="EMBL" id="JAS25448.1"/>
    </source>
</evidence>
<feature type="compositionally biased region" description="Basic and acidic residues" evidence="1">
    <location>
        <begin position="942"/>
        <end position="963"/>
    </location>
</feature>
<gene>
    <name evidence="3" type="ORF">g.7608</name>
</gene>
<feature type="compositionally biased region" description="Basic and acidic residues" evidence="1">
    <location>
        <begin position="508"/>
        <end position="559"/>
    </location>
</feature>
<keyword evidence="2" id="KW-0732">Signal</keyword>
<name>A0A1B6DII4_9HEMI</name>
<feature type="signal peptide" evidence="2">
    <location>
        <begin position="1"/>
        <end position="18"/>
    </location>
</feature>
<reference evidence="3" key="1">
    <citation type="submission" date="2015-12" db="EMBL/GenBank/DDBJ databases">
        <title>De novo transcriptome assembly of four potential Pierce s Disease insect vectors from Arizona vineyards.</title>
        <authorList>
            <person name="Tassone E.E."/>
        </authorList>
    </citation>
    <scope>NUCLEOTIDE SEQUENCE</scope>
</reference>
<feature type="region of interest" description="Disordered" evidence="1">
    <location>
        <begin position="498"/>
        <end position="559"/>
    </location>
</feature>
<accession>A0A1B6DII4</accession>
<feature type="region of interest" description="Disordered" evidence="1">
    <location>
        <begin position="1863"/>
        <end position="1963"/>
    </location>
</feature>
<feature type="region of interest" description="Disordered" evidence="1">
    <location>
        <begin position="1174"/>
        <end position="1204"/>
    </location>
</feature>
<organism evidence="3">
    <name type="scientific">Clastoptera arizonana</name>
    <name type="common">Arizona spittle bug</name>
    <dbReference type="NCBI Taxonomy" id="38151"/>
    <lineage>
        <taxon>Eukaryota</taxon>
        <taxon>Metazoa</taxon>
        <taxon>Ecdysozoa</taxon>
        <taxon>Arthropoda</taxon>
        <taxon>Hexapoda</taxon>
        <taxon>Insecta</taxon>
        <taxon>Pterygota</taxon>
        <taxon>Neoptera</taxon>
        <taxon>Paraneoptera</taxon>
        <taxon>Hemiptera</taxon>
        <taxon>Auchenorrhyncha</taxon>
        <taxon>Cercopoidea</taxon>
        <taxon>Clastopteridae</taxon>
        <taxon>Clastoptera</taxon>
    </lineage>
</organism>
<feature type="compositionally biased region" description="Polar residues" evidence="1">
    <location>
        <begin position="233"/>
        <end position="247"/>
    </location>
</feature>
<feature type="compositionally biased region" description="Basic and acidic residues" evidence="1">
    <location>
        <begin position="1644"/>
        <end position="1660"/>
    </location>
</feature>
<feature type="compositionally biased region" description="Basic and acidic residues" evidence="1">
    <location>
        <begin position="1797"/>
        <end position="1813"/>
    </location>
</feature>